<dbReference type="GO" id="GO:0016987">
    <property type="term" value="F:sigma factor activity"/>
    <property type="evidence" value="ECO:0007669"/>
    <property type="project" value="UniProtKB-KW"/>
</dbReference>
<gene>
    <name evidence="6" type="ORF">FHS16_001030</name>
</gene>
<sequence length="260" mass="29649">MNANSSFLDPKETIAKMKIYQETNCNDIATELLQHYEPIVKMAASKMSRSRPDLYEDLYQVGQLSMLRLFRQFDSSREIPFEGYAMKSIIGHLKNYLRDKSWYIQVPRRIKEKGLLIQQAIDHLTVELGHSPKMEEIAAHLGLSVEETIEVLSCRESYHYVSLDTPLSSEGESAATIGDLIGSDKDDYQNVDNRLDLEEALDQLKSEEKTVLLLAYHNGKSQRDIADQLGVSQMSVSRIQKRAIEKLKLLLADHQPEFGT</sequence>
<keyword evidence="2" id="KW-0731">Sigma factor</keyword>
<keyword evidence="4" id="KW-0804">Transcription</keyword>
<dbReference type="Gene3D" id="1.10.1740.10">
    <property type="match status" value="1"/>
</dbReference>
<dbReference type="InterPro" id="IPR000943">
    <property type="entry name" value="RNA_pol_sigma70"/>
</dbReference>
<organism evidence="6 7">
    <name type="scientific">Paenibacillus endophyticus</name>
    <dbReference type="NCBI Taxonomy" id="1294268"/>
    <lineage>
        <taxon>Bacteria</taxon>
        <taxon>Bacillati</taxon>
        <taxon>Bacillota</taxon>
        <taxon>Bacilli</taxon>
        <taxon>Bacillales</taxon>
        <taxon>Paenibacillaceae</taxon>
        <taxon>Paenibacillus</taxon>
    </lineage>
</organism>
<dbReference type="PROSITE" id="PS00716">
    <property type="entry name" value="SIGMA70_2"/>
    <property type="match status" value="1"/>
</dbReference>
<feature type="domain" description="RNA polymerase sigma-70" evidence="5">
    <location>
        <begin position="221"/>
        <end position="247"/>
    </location>
</feature>
<evidence type="ECO:0000313" key="7">
    <source>
        <dbReference type="Proteomes" id="UP000518605"/>
    </source>
</evidence>
<dbReference type="InterPro" id="IPR013324">
    <property type="entry name" value="RNA_pol_sigma_r3/r4-like"/>
</dbReference>
<dbReference type="Pfam" id="PF04539">
    <property type="entry name" value="Sigma70_r3"/>
    <property type="match status" value="1"/>
</dbReference>
<dbReference type="PANTHER" id="PTHR30385:SF4">
    <property type="entry name" value="RNA POLYMERASE SIGMA-E FACTOR"/>
    <property type="match status" value="1"/>
</dbReference>
<dbReference type="InterPro" id="IPR007624">
    <property type="entry name" value="RNA_pol_sigma70_r3"/>
</dbReference>
<dbReference type="AlphaFoldDB" id="A0A7W5C4K4"/>
<reference evidence="6 7" key="1">
    <citation type="submission" date="2020-08" db="EMBL/GenBank/DDBJ databases">
        <title>Genomic Encyclopedia of Type Strains, Phase III (KMG-III): the genomes of soil and plant-associated and newly described type strains.</title>
        <authorList>
            <person name="Whitman W."/>
        </authorList>
    </citation>
    <scope>NUCLEOTIDE SEQUENCE [LARGE SCALE GENOMIC DNA]</scope>
    <source>
        <strain evidence="6 7">CECT 8234</strain>
    </source>
</reference>
<dbReference type="Pfam" id="PF04542">
    <property type="entry name" value="Sigma70_r2"/>
    <property type="match status" value="1"/>
</dbReference>
<dbReference type="Gene3D" id="1.20.140.160">
    <property type="match status" value="1"/>
</dbReference>
<dbReference type="InterPro" id="IPR007627">
    <property type="entry name" value="RNA_pol_sigma70_r2"/>
</dbReference>
<dbReference type="NCBIfam" id="TIGR02937">
    <property type="entry name" value="sigma70-ECF"/>
    <property type="match status" value="1"/>
</dbReference>
<evidence type="ECO:0000313" key="6">
    <source>
        <dbReference type="EMBL" id="MBB3150996.1"/>
    </source>
</evidence>
<keyword evidence="3" id="KW-0238">DNA-binding</keyword>
<dbReference type="InterPro" id="IPR007630">
    <property type="entry name" value="RNA_pol_sigma70_r4"/>
</dbReference>
<keyword evidence="1" id="KW-0805">Transcription regulation</keyword>
<comment type="caution">
    <text evidence="6">The sequence shown here is derived from an EMBL/GenBank/DDBJ whole genome shotgun (WGS) entry which is preliminary data.</text>
</comment>
<dbReference type="SUPFAM" id="SSF88659">
    <property type="entry name" value="Sigma3 and sigma4 domains of RNA polymerase sigma factors"/>
    <property type="match status" value="2"/>
</dbReference>
<dbReference type="RefSeq" id="WP_183559469.1">
    <property type="nucleotide sequence ID" value="NZ_CBCSLB010000009.1"/>
</dbReference>
<proteinExistence type="predicted"/>
<dbReference type="GO" id="GO:0003677">
    <property type="term" value="F:DNA binding"/>
    <property type="evidence" value="ECO:0007669"/>
    <property type="project" value="UniProtKB-KW"/>
</dbReference>
<name>A0A7W5C4K4_9BACL</name>
<evidence type="ECO:0000256" key="2">
    <source>
        <dbReference type="ARBA" id="ARBA00023082"/>
    </source>
</evidence>
<dbReference type="PANTHER" id="PTHR30385">
    <property type="entry name" value="SIGMA FACTOR F FLAGELLAR"/>
    <property type="match status" value="1"/>
</dbReference>
<protein>
    <submittedName>
        <fullName evidence="6">RNA polymerase sigma-B factor</fullName>
    </submittedName>
</protein>
<evidence type="ECO:0000259" key="5">
    <source>
        <dbReference type="PROSITE" id="PS00716"/>
    </source>
</evidence>
<dbReference type="GO" id="GO:0006352">
    <property type="term" value="P:DNA-templated transcription initiation"/>
    <property type="evidence" value="ECO:0007669"/>
    <property type="project" value="InterPro"/>
</dbReference>
<evidence type="ECO:0000256" key="1">
    <source>
        <dbReference type="ARBA" id="ARBA00023015"/>
    </source>
</evidence>
<dbReference type="CDD" id="cd06171">
    <property type="entry name" value="Sigma70_r4"/>
    <property type="match status" value="1"/>
</dbReference>
<dbReference type="Proteomes" id="UP000518605">
    <property type="component" value="Unassembled WGS sequence"/>
</dbReference>
<evidence type="ECO:0000256" key="3">
    <source>
        <dbReference type="ARBA" id="ARBA00023125"/>
    </source>
</evidence>
<dbReference type="InterPro" id="IPR014284">
    <property type="entry name" value="RNA_pol_sigma-70_dom"/>
</dbReference>
<dbReference type="Pfam" id="PF04545">
    <property type="entry name" value="Sigma70_r4"/>
    <property type="match status" value="1"/>
</dbReference>
<evidence type="ECO:0000256" key="4">
    <source>
        <dbReference type="ARBA" id="ARBA00023163"/>
    </source>
</evidence>
<dbReference type="SUPFAM" id="SSF88946">
    <property type="entry name" value="Sigma2 domain of RNA polymerase sigma factors"/>
    <property type="match status" value="1"/>
</dbReference>
<accession>A0A7W5C4K4</accession>
<dbReference type="PRINTS" id="PR00046">
    <property type="entry name" value="SIGMA70FCT"/>
</dbReference>
<dbReference type="InterPro" id="IPR013325">
    <property type="entry name" value="RNA_pol_sigma_r2"/>
</dbReference>
<keyword evidence="7" id="KW-1185">Reference proteome</keyword>
<dbReference type="EMBL" id="JACHXW010000002">
    <property type="protein sequence ID" value="MBB3150996.1"/>
    <property type="molecule type" value="Genomic_DNA"/>
</dbReference>